<dbReference type="PANTHER" id="PTHR23204">
    <property type="entry name" value="CLEAVAGE AND POLYADENYLATION SPECIFIC FACTOR"/>
    <property type="match status" value="1"/>
</dbReference>
<dbReference type="InterPro" id="IPR034772">
    <property type="entry name" value="CPSF6/7"/>
</dbReference>
<reference evidence="3" key="1">
    <citation type="journal article" date="2016" name="Genome Announc.">
        <title>Genome sequence of Ustilaginoidea virens IPU010, a rice pathogenic fungus causing false smut.</title>
        <authorList>
            <person name="Kumagai T."/>
            <person name="Ishii T."/>
            <person name="Terai G."/>
            <person name="Umemura M."/>
            <person name="Machida M."/>
            <person name="Asai K."/>
        </authorList>
    </citation>
    <scope>NUCLEOTIDE SEQUENCE [LARGE SCALE GENOMIC DNA]</scope>
    <source>
        <strain evidence="3">IPU010</strain>
    </source>
</reference>
<feature type="region of interest" description="Disordered" evidence="1">
    <location>
        <begin position="180"/>
        <end position="209"/>
    </location>
</feature>
<feature type="region of interest" description="Disordered" evidence="1">
    <location>
        <begin position="359"/>
        <end position="378"/>
    </location>
</feature>
<feature type="region of interest" description="Disordered" evidence="1">
    <location>
        <begin position="1"/>
        <end position="86"/>
    </location>
</feature>
<organism evidence="2 3">
    <name type="scientific">Ustilaginoidea virens</name>
    <name type="common">Rice false smut fungus</name>
    <name type="synonym">Villosiclava virens</name>
    <dbReference type="NCBI Taxonomy" id="1159556"/>
    <lineage>
        <taxon>Eukaryota</taxon>
        <taxon>Fungi</taxon>
        <taxon>Dikarya</taxon>
        <taxon>Ascomycota</taxon>
        <taxon>Pezizomycotina</taxon>
        <taxon>Sordariomycetes</taxon>
        <taxon>Hypocreomycetidae</taxon>
        <taxon>Hypocreales</taxon>
        <taxon>Clavicipitaceae</taxon>
        <taxon>Ustilaginoidea</taxon>
    </lineage>
</organism>
<name>A0A1B5KV76_USTVR</name>
<dbReference type="SUPFAM" id="SSF54928">
    <property type="entry name" value="RNA-binding domain, RBD"/>
    <property type="match status" value="1"/>
</dbReference>
<protein>
    <recommendedName>
        <fullName evidence="4">RRM domain-containing protein</fullName>
    </recommendedName>
</protein>
<dbReference type="AlphaFoldDB" id="A0A1B5KV76"/>
<dbReference type="Proteomes" id="UP000054053">
    <property type="component" value="Unassembled WGS sequence"/>
</dbReference>
<dbReference type="GO" id="GO:0006397">
    <property type="term" value="P:mRNA processing"/>
    <property type="evidence" value="ECO:0007669"/>
    <property type="project" value="UniProtKB-KW"/>
</dbReference>
<gene>
    <name evidence="2" type="ORF">UVI_02005880</name>
</gene>
<dbReference type="InterPro" id="IPR035979">
    <property type="entry name" value="RBD_domain_sf"/>
</dbReference>
<proteinExistence type="predicted"/>
<evidence type="ECO:0000313" key="3">
    <source>
        <dbReference type="Proteomes" id="UP000054053"/>
    </source>
</evidence>
<sequence>MAEADFEIDFYGDATNEQPQPEEQGSNERNEGDQHVQEEPNAAHVETDGNCQNRDSHPVKSEEESIHHGTKRKPEEDHRPVDSNSTAAIMISELNWWTTDDDIRGWMRKAECEDEVKELTFSEHKVNGKSKGQVYVELESRQAATAAKRFMDKLASDGGQAAKKLSTSYWNASMNPFKTLPKDAPARGKDQQPRTTPAAPYNERGNYSGGFRGRGGFGINRGNMNQNNYNLNNPNRNFNNNSSNMGFNSNMGGGFNGPMGGGNFGFNNRGNMMGGGMRGGPAGMRGNRGGGNMMGMGPMGGMPMGMPANMGMMGMGGGMPGKPALPLSLLFLFFLFRGHCFQGMAPNFGAGFGFGQNQGGGGSGDWGNPHGAKRPRPE</sequence>
<dbReference type="GO" id="GO:0003676">
    <property type="term" value="F:nucleic acid binding"/>
    <property type="evidence" value="ECO:0007669"/>
    <property type="project" value="InterPro"/>
</dbReference>
<dbReference type="InterPro" id="IPR012677">
    <property type="entry name" value="Nucleotide-bd_a/b_plait_sf"/>
</dbReference>
<feature type="compositionally biased region" description="Polar residues" evidence="1">
    <location>
        <begin position="15"/>
        <end position="24"/>
    </location>
</feature>
<evidence type="ECO:0000313" key="2">
    <source>
        <dbReference type="EMBL" id="GAO14863.1"/>
    </source>
</evidence>
<dbReference type="GO" id="GO:0005634">
    <property type="term" value="C:nucleus"/>
    <property type="evidence" value="ECO:0007669"/>
    <property type="project" value="UniProtKB-SubCell"/>
</dbReference>
<feature type="compositionally biased region" description="Basic and acidic residues" evidence="1">
    <location>
        <begin position="180"/>
        <end position="192"/>
    </location>
</feature>
<feature type="compositionally biased region" description="Basic and acidic residues" evidence="1">
    <location>
        <begin position="54"/>
        <end position="81"/>
    </location>
</feature>
<feature type="compositionally biased region" description="Acidic residues" evidence="1">
    <location>
        <begin position="1"/>
        <end position="10"/>
    </location>
</feature>
<comment type="caution">
    <text evidence="2">The sequence shown here is derived from an EMBL/GenBank/DDBJ whole genome shotgun (WGS) entry which is preliminary data.</text>
</comment>
<evidence type="ECO:0000256" key="1">
    <source>
        <dbReference type="SAM" id="MobiDB-lite"/>
    </source>
</evidence>
<accession>A0A1B5KV76</accession>
<dbReference type="EMBL" id="BBTG02000002">
    <property type="protein sequence ID" value="GAO14863.1"/>
    <property type="molecule type" value="Genomic_DNA"/>
</dbReference>
<dbReference type="Gene3D" id="3.30.70.330">
    <property type="match status" value="1"/>
</dbReference>
<evidence type="ECO:0008006" key="4">
    <source>
        <dbReference type="Google" id="ProtNLM"/>
    </source>
</evidence>
<feature type="compositionally biased region" description="Basic and acidic residues" evidence="1">
    <location>
        <begin position="26"/>
        <end position="38"/>
    </location>
</feature>